<dbReference type="WBParaSite" id="nRc.2.0.1.t12282-RA">
    <property type="protein sequence ID" value="nRc.2.0.1.t12282-RA"/>
    <property type="gene ID" value="nRc.2.0.1.g12282"/>
</dbReference>
<evidence type="ECO:0000313" key="2">
    <source>
        <dbReference type="Proteomes" id="UP000887565"/>
    </source>
</evidence>
<feature type="transmembrane region" description="Helical" evidence="1">
    <location>
        <begin position="144"/>
        <end position="172"/>
    </location>
</feature>
<keyword evidence="1" id="KW-0812">Transmembrane</keyword>
<dbReference type="AlphaFoldDB" id="A0A915IEF7"/>
<evidence type="ECO:0000313" key="3">
    <source>
        <dbReference type="WBParaSite" id="nRc.2.0.1.t12282-RA"/>
    </source>
</evidence>
<keyword evidence="1" id="KW-0472">Membrane</keyword>
<keyword evidence="1" id="KW-1133">Transmembrane helix</keyword>
<accession>A0A915IEF7</accession>
<feature type="transmembrane region" description="Helical" evidence="1">
    <location>
        <begin position="52"/>
        <end position="75"/>
    </location>
</feature>
<protein>
    <submittedName>
        <fullName evidence="3">Uncharacterized protein</fullName>
    </submittedName>
</protein>
<organism evidence="2 3">
    <name type="scientific">Romanomermis culicivorax</name>
    <name type="common">Nematode worm</name>
    <dbReference type="NCBI Taxonomy" id="13658"/>
    <lineage>
        <taxon>Eukaryota</taxon>
        <taxon>Metazoa</taxon>
        <taxon>Ecdysozoa</taxon>
        <taxon>Nematoda</taxon>
        <taxon>Enoplea</taxon>
        <taxon>Dorylaimia</taxon>
        <taxon>Mermithida</taxon>
        <taxon>Mermithoidea</taxon>
        <taxon>Mermithidae</taxon>
        <taxon>Romanomermis</taxon>
    </lineage>
</organism>
<evidence type="ECO:0000256" key="1">
    <source>
        <dbReference type="SAM" id="Phobius"/>
    </source>
</evidence>
<proteinExistence type="predicted"/>
<name>A0A915IEF7_ROMCU</name>
<sequence>MVGAEMAGAEMVDTEMAGAEASLFAFPRLYDILNMTKQQTWIYPRSSQLTKFIASGLVVFALILTMCFSVTLIILLKVAFRNIVPCSATGANGDPTVEKPLFSTTTKNSNLSNNTEMLKNSKSDLAEVSAIEIDYDDYSSIMTATGLCFAAITVLPAFLNGFLIMFMGYVAVKGHRS</sequence>
<dbReference type="Proteomes" id="UP000887565">
    <property type="component" value="Unplaced"/>
</dbReference>
<keyword evidence="2" id="KW-1185">Reference proteome</keyword>
<reference evidence="3" key="1">
    <citation type="submission" date="2022-11" db="UniProtKB">
        <authorList>
            <consortium name="WormBaseParasite"/>
        </authorList>
    </citation>
    <scope>IDENTIFICATION</scope>
</reference>